<reference evidence="2 3" key="1">
    <citation type="submission" date="2021-05" db="EMBL/GenBank/DDBJ databases">
        <title>Genome Assembly of Synthetic Allotetraploid Brassica napus Reveals Homoeologous Exchanges between Subgenomes.</title>
        <authorList>
            <person name="Davis J.T."/>
        </authorList>
    </citation>
    <scope>NUCLEOTIDE SEQUENCE [LARGE SCALE GENOMIC DNA]</scope>
    <source>
        <strain evidence="3">cv. Da-Ae</strain>
        <tissue evidence="2">Seedling</tissue>
    </source>
</reference>
<feature type="compositionally biased region" description="Polar residues" evidence="1">
    <location>
        <begin position="176"/>
        <end position="185"/>
    </location>
</feature>
<sequence length="576" mass="66207">MDDSREPDVRSPMSLSRLTTAIRKPESLAPETERKENFEVAKIWVWVSLLTDLPDKIITGFSNGREVEIDVSYPWLPKKCTHCDRYGHDSARCPRSTAIYKQDDSRRSNVPGEHSGRPRENNSRSRGRQSRGNRRSRSARSLSVKSNHHSREGGPTLASHAEAQDTSGYAAGNARADTNQCSKQSMGVVDNTSENEDPGPKRVISLDRHMGHSSISVFYEANEPSPAHGTLSTGLNCNRRHNMVKEWINSHRPLLGACLETHIQPINSSRISSALPVGWKFFENSSYHECKPHRYIRLRIQSEHHSNHHDTDVDSFGIDDFALAIQQAYLFESQTKVLPFTWYNNNDAAPISKRIDHLYVNQQWAQTFQDAYGEFLEPQQSDHASCLVTMPSIRCRVVKPFKFFHHIIDHPDYLDSVREAWNCDNIQGSLQFKLFRSQKLMKGVLRRLNKTHYSGISQRVKDQSAIVSELQCRLLSNPDPATARLEHDERAKWNTLKKAEEKFYRQKSRVRWHHLGDRDTSFYHKCVVQRAANNHIYYLRDTDDKLIAALINRSTLPPRQVAVIKLIFQSTIYALW</sequence>
<dbReference type="EMBL" id="JAGKQM010000015">
    <property type="protein sequence ID" value="KAH0878627.1"/>
    <property type="molecule type" value="Genomic_DNA"/>
</dbReference>
<gene>
    <name evidence="2" type="ORF">HID58_066021</name>
</gene>
<comment type="caution">
    <text evidence="2">The sequence shown here is derived from an EMBL/GenBank/DDBJ whole genome shotgun (WGS) entry which is preliminary data.</text>
</comment>
<keyword evidence="3" id="KW-1185">Reference proteome</keyword>
<dbReference type="Proteomes" id="UP000824890">
    <property type="component" value="Unassembled WGS sequence"/>
</dbReference>
<evidence type="ECO:0000313" key="3">
    <source>
        <dbReference type="Proteomes" id="UP000824890"/>
    </source>
</evidence>
<protein>
    <recommendedName>
        <fullName evidence="4">CCHC-type domain-containing protein</fullName>
    </recommendedName>
</protein>
<evidence type="ECO:0008006" key="4">
    <source>
        <dbReference type="Google" id="ProtNLM"/>
    </source>
</evidence>
<organism evidence="2 3">
    <name type="scientific">Brassica napus</name>
    <name type="common">Rape</name>
    <dbReference type="NCBI Taxonomy" id="3708"/>
    <lineage>
        <taxon>Eukaryota</taxon>
        <taxon>Viridiplantae</taxon>
        <taxon>Streptophyta</taxon>
        <taxon>Embryophyta</taxon>
        <taxon>Tracheophyta</taxon>
        <taxon>Spermatophyta</taxon>
        <taxon>Magnoliopsida</taxon>
        <taxon>eudicotyledons</taxon>
        <taxon>Gunneridae</taxon>
        <taxon>Pentapetalae</taxon>
        <taxon>rosids</taxon>
        <taxon>malvids</taxon>
        <taxon>Brassicales</taxon>
        <taxon>Brassicaceae</taxon>
        <taxon>Brassiceae</taxon>
        <taxon>Brassica</taxon>
    </lineage>
</organism>
<feature type="non-terminal residue" evidence="2">
    <location>
        <position position="576"/>
    </location>
</feature>
<dbReference type="PANTHER" id="PTHR31286:SF154">
    <property type="entry name" value="CCHC-TYPE DOMAIN-CONTAINING PROTEIN"/>
    <property type="match status" value="1"/>
</dbReference>
<evidence type="ECO:0000313" key="2">
    <source>
        <dbReference type="EMBL" id="KAH0878627.1"/>
    </source>
</evidence>
<feature type="region of interest" description="Disordered" evidence="1">
    <location>
        <begin position="97"/>
        <end position="201"/>
    </location>
</feature>
<dbReference type="InterPro" id="IPR040256">
    <property type="entry name" value="At4g02000-like"/>
</dbReference>
<dbReference type="PANTHER" id="PTHR31286">
    <property type="entry name" value="GLYCINE-RICH CELL WALL STRUCTURAL PROTEIN 1.8-LIKE"/>
    <property type="match status" value="1"/>
</dbReference>
<feature type="compositionally biased region" description="Basic and acidic residues" evidence="1">
    <location>
        <begin position="114"/>
        <end position="123"/>
    </location>
</feature>
<feature type="compositionally biased region" description="Basic residues" evidence="1">
    <location>
        <begin position="125"/>
        <end position="138"/>
    </location>
</feature>
<evidence type="ECO:0000256" key="1">
    <source>
        <dbReference type="SAM" id="MobiDB-lite"/>
    </source>
</evidence>
<name>A0ABQ7ZEH5_BRANA</name>
<accession>A0ABQ7ZEH5</accession>
<proteinExistence type="predicted"/>